<dbReference type="RefSeq" id="WP_264281534.1">
    <property type="nucleotide sequence ID" value="NZ_CP107006.1"/>
</dbReference>
<dbReference type="PANTHER" id="PTHR43037">
    <property type="entry name" value="UNNAMED PRODUCT-RELATED"/>
    <property type="match status" value="1"/>
</dbReference>
<gene>
    <name evidence="2" type="ORF">MKQ68_25695</name>
</gene>
<dbReference type="EMBL" id="CP107006">
    <property type="protein sequence ID" value="UYQ93463.1"/>
    <property type="molecule type" value="Genomic_DNA"/>
</dbReference>
<dbReference type="Gene3D" id="3.40.50.1820">
    <property type="entry name" value="alpha/beta hydrolase"/>
    <property type="match status" value="1"/>
</dbReference>
<reference evidence="2" key="1">
    <citation type="submission" date="2022-10" db="EMBL/GenBank/DDBJ databases">
        <title>Chitinophaga sp. nov., isolated from soil.</title>
        <authorList>
            <person name="Jeon C.O."/>
        </authorList>
    </citation>
    <scope>NUCLEOTIDE SEQUENCE</scope>
    <source>
        <strain evidence="2">R8</strain>
    </source>
</reference>
<dbReference type="InterPro" id="IPR050955">
    <property type="entry name" value="Plant_Biomass_Hydrol_Est"/>
</dbReference>
<dbReference type="Proteomes" id="UP001162741">
    <property type="component" value="Chromosome"/>
</dbReference>
<organism evidence="2 3">
    <name type="scientific">Chitinophaga horti</name>
    <dbReference type="NCBI Taxonomy" id="2920382"/>
    <lineage>
        <taxon>Bacteria</taxon>
        <taxon>Pseudomonadati</taxon>
        <taxon>Bacteroidota</taxon>
        <taxon>Chitinophagia</taxon>
        <taxon>Chitinophagales</taxon>
        <taxon>Chitinophagaceae</taxon>
        <taxon>Chitinophaga</taxon>
    </lineage>
</organism>
<dbReference type="SUPFAM" id="SSF53474">
    <property type="entry name" value="alpha/beta-Hydrolases"/>
    <property type="match status" value="1"/>
</dbReference>
<keyword evidence="3" id="KW-1185">Reference proteome</keyword>
<name>A0ABY6J1M4_9BACT</name>
<protein>
    <recommendedName>
        <fullName evidence="4">Phospholipase</fullName>
    </recommendedName>
</protein>
<evidence type="ECO:0000313" key="2">
    <source>
        <dbReference type="EMBL" id="UYQ93463.1"/>
    </source>
</evidence>
<keyword evidence="1" id="KW-0732">Signal</keyword>
<accession>A0ABY6J1M4</accession>
<evidence type="ECO:0000313" key="3">
    <source>
        <dbReference type="Proteomes" id="UP001162741"/>
    </source>
</evidence>
<dbReference type="PANTHER" id="PTHR43037:SF1">
    <property type="entry name" value="BLL1128 PROTEIN"/>
    <property type="match status" value="1"/>
</dbReference>
<evidence type="ECO:0000256" key="1">
    <source>
        <dbReference type="ARBA" id="ARBA00022729"/>
    </source>
</evidence>
<proteinExistence type="predicted"/>
<evidence type="ECO:0008006" key="4">
    <source>
        <dbReference type="Google" id="ProtNLM"/>
    </source>
</evidence>
<dbReference type="InterPro" id="IPR029058">
    <property type="entry name" value="AB_hydrolase_fold"/>
</dbReference>
<sequence>MTIQTSCAGDSDIQPDEDTVVTVPGPVKFAPQSIGLSVKKMDNKDTGGISSQYLLYIPEGYNEHQEKLWPMIVYLHGQGERGTDIDLVKNMGLPKKAASDKNFPFIVIAPQCNKATWWDLPSVSRLYTEALKKYNIDQTRLYLTGNSMGGFACWEWAILRQDRFAAIVPISAPKPDNWADACKTSTKPIWAIHNADDSQVPVANARFMRDTLTLKCKSTTFKYTEHATGGHDAWTKAYDDAALYEWLLQQKK</sequence>